<keyword evidence="1" id="KW-0472">Membrane</keyword>
<evidence type="ECO:0000313" key="2">
    <source>
        <dbReference type="EMBL" id="CAB4735431.1"/>
    </source>
</evidence>
<organism evidence="2">
    <name type="scientific">freshwater metagenome</name>
    <dbReference type="NCBI Taxonomy" id="449393"/>
    <lineage>
        <taxon>unclassified sequences</taxon>
        <taxon>metagenomes</taxon>
        <taxon>ecological metagenomes</taxon>
    </lineage>
</organism>
<sequence length="159" mass="16598">MVNGPLIPGLREFDGPKRQIPRVVWWAVVLVVASGLAIVLAGVFASSGPMRGLGLVSEGLQPVAYRPTTSEQALQVALALPPEGLCRQDTVDVSTTEDESFVRVTATRTSARSGACAATGSSGDRMWVDVQLAAPLGERRVVASTDSEPLPRDTSAGLG</sequence>
<evidence type="ECO:0000256" key="1">
    <source>
        <dbReference type="SAM" id="Phobius"/>
    </source>
</evidence>
<accession>A0A6J6SKP3</accession>
<reference evidence="2" key="1">
    <citation type="submission" date="2020-05" db="EMBL/GenBank/DDBJ databases">
        <authorList>
            <person name="Chiriac C."/>
            <person name="Salcher M."/>
            <person name="Ghai R."/>
            <person name="Kavagutti S V."/>
        </authorList>
    </citation>
    <scope>NUCLEOTIDE SEQUENCE</scope>
</reference>
<name>A0A6J6SKP3_9ZZZZ</name>
<dbReference type="AlphaFoldDB" id="A0A6J6SKP3"/>
<feature type="transmembrane region" description="Helical" evidence="1">
    <location>
        <begin position="23"/>
        <end position="45"/>
    </location>
</feature>
<proteinExistence type="predicted"/>
<keyword evidence="1" id="KW-0812">Transmembrane</keyword>
<gene>
    <name evidence="2" type="ORF">UFOPK2786_00458</name>
</gene>
<protein>
    <submittedName>
        <fullName evidence="2">Unannotated protein</fullName>
    </submittedName>
</protein>
<dbReference type="EMBL" id="CAEZYW010000048">
    <property type="protein sequence ID" value="CAB4735431.1"/>
    <property type="molecule type" value="Genomic_DNA"/>
</dbReference>
<keyword evidence="1" id="KW-1133">Transmembrane helix</keyword>